<keyword evidence="15" id="KW-1185">Reference proteome</keyword>
<evidence type="ECO:0000256" key="8">
    <source>
        <dbReference type="ARBA" id="ARBA00022655"/>
    </source>
</evidence>
<keyword evidence="10 13" id="KW-0067">ATP-binding</keyword>
<dbReference type="AlphaFoldDB" id="A0A6B3L5I6"/>
<comment type="subunit">
    <text evidence="13">Homodimer.</text>
</comment>
<dbReference type="SUPFAM" id="SSF52374">
    <property type="entry name" value="Nucleotidylyl transferase"/>
    <property type="match status" value="1"/>
</dbReference>
<evidence type="ECO:0000256" key="4">
    <source>
        <dbReference type="ARBA" id="ARBA00012219"/>
    </source>
</evidence>
<dbReference type="InterPro" id="IPR042176">
    <property type="entry name" value="Pantoate_ligase_C"/>
</dbReference>
<dbReference type="GO" id="GO:0005524">
    <property type="term" value="F:ATP binding"/>
    <property type="evidence" value="ECO:0007669"/>
    <property type="project" value="UniProtKB-KW"/>
</dbReference>
<dbReference type="PANTHER" id="PTHR21299:SF1">
    <property type="entry name" value="PANTOATE--BETA-ALANINE LIGASE"/>
    <property type="match status" value="1"/>
</dbReference>
<dbReference type="KEGG" id="soa:G3M56_000285"/>
<feature type="binding site" evidence="13">
    <location>
        <begin position="186"/>
        <end position="189"/>
    </location>
    <ligand>
        <name>ATP</name>
        <dbReference type="ChEBI" id="CHEBI:30616"/>
    </ligand>
</feature>
<dbReference type="Gene3D" id="3.40.50.620">
    <property type="entry name" value="HUPs"/>
    <property type="match status" value="1"/>
</dbReference>
<feature type="binding site" evidence="13">
    <location>
        <position position="155"/>
    </location>
    <ligand>
        <name>(R)-pantoate</name>
        <dbReference type="ChEBI" id="CHEBI:15980"/>
    </ligand>
</feature>
<dbReference type="EMBL" id="CP066776">
    <property type="protein sequence ID" value="QQL45060.1"/>
    <property type="molecule type" value="Genomic_DNA"/>
</dbReference>
<sequence length="300" mass="33150">MEVCRTIVELRQAIARRRAAGRVVLVPTMGALHRGHGTLIEEGRDLAGNDGVLVVSIFVNPTQFGEGEDFEDYPRDLERDGQMCDELGVDLIFAPQAKEMYAGDHSIRVRENSVSQHLCGESRPGHFSGVCTVVAKLFNIVQPDIAVFGKKDAQQLAIIRRMVRDLNFPVEIVGVETVREFDGLAMSSRNAYLDSDHREQAPLIREALATAEELFFKGETRASILIGVAEKIISQIDDSRIDYIKVVDADSFQPLERITDDALMAVAVFVGDTRLIDNVELPINECMDAAHVGSVVDELV</sequence>
<comment type="catalytic activity">
    <reaction evidence="11 13">
        <text>(R)-pantoate + beta-alanine + ATP = (R)-pantothenate + AMP + diphosphate + H(+)</text>
        <dbReference type="Rhea" id="RHEA:10912"/>
        <dbReference type="ChEBI" id="CHEBI:15378"/>
        <dbReference type="ChEBI" id="CHEBI:15980"/>
        <dbReference type="ChEBI" id="CHEBI:29032"/>
        <dbReference type="ChEBI" id="CHEBI:30616"/>
        <dbReference type="ChEBI" id="CHEBI:33019"/>
        <dbReference type="ChEBI" id="CHEBI:57966"/>
        <dbReference type="ChEBI" id="CHEBI:456215"/>
        <dbReference type="EC" id="6.3.2.1"/>
    </reaction>
</comment>
<feature type="active site" description="Proton donor" evidence="13">
    <location>
        <position position="36"/>
    </location>
</feature>
<evidence type="ECO:0000256" key="13">
    <source>
        <dbReference type="HAMAP-Rule" id="MF_00158"/>
    </source>
</evidence>
<dbReference type="Pfam" id="PF02569">
    <property type="entry name" value="Pantoate_ligase"/>
    <property type="match status" value="1"/>
</dbReference>
<name>A0A6B3L5I6_9BACT</name>
<comment type="subcellular location">
    <subcellularLocation>
        <location evidence="1 13">Cytoplasm</location>
    </subcellularLocation>
</comment>
<evidence type="ECO:0000256" key="10">
    <source>
        <dbReference type="ARBA" id="ARBA00022840"/>
    </source>
</evidence>
<keyword evidence="9 13" id="KW-0547">Nucleotide-binding</keyword>
<evidence type="ECO:0000313" key="15">
    <source>
        <dbReference type="Proteomes" id="UP000475117"/>
    </source>
</evidence>
<keyword evidence="8 13" id="KW-0566">Pantothenate biosynthesis</keyword>
<dbReference type="InterPro" id="IPR003721">
    <property type="entry name" value="Pantoate_ligase"/>
</dbReference>
<dbReference type="Proteomes" id="UP000475117">
    <property type="component" value="Chromosome"/>
</dbReference>
<feature type="binding site" evidence="13">
    <location>
        <begin position="149"/>
        <end position="152"/>
    </location>
    <ligand>
        <name>ATP</name>
        <dbReference type="ChEBI" id="CHEBI:30616"/>
    </ligand>
</feature>
<dbReference type="InterPro" id="IPR014729">
    <property type="entry name" value="Rossmann-like_a/b/a_fold"/>
</dbReference>
<feature type="binding site" evidence="13">
    <location>
        <begin position="29"/>
        <end position="36"/>
    </location>
    <ligand>
        <name>ATP</name>
        <dbReference type="ChEBI" id="CHEBI:30616"/>
    </ligand>
</feature>
<evidence type="ECO:0000256" key="12">
    <source>
        <dbReference type="ARBA" id="ARBA00055042"/>
    </source>
</evidence>
<feature type="binding site" evidence="13">
    <location>
        <position position="63"/>
    </location>
    <ligand>
        <name>(R)-pantoate</name>
        <dbReference type="ChEBI" id="CHEBI:15980"/>
    </ligand>
</feature>
<comment type="pathway">
    <text evidence="2 13">Cofactor biosynthesis; (R)-pantothenate biosynthesis; (R)-pantothenate from (R)-pantoate and beta-alanine: step 1/1.</text>
</comment>
<evidence type="ECO:0000256" key="3">
    <source>
        <dbReference type="ARBA" id="ARBA00009256"/>
    </source>
</evidence>
<dbReference type="GO" id="GO:0015940">
    <property type="term" value="P:pantothenate biosynthetic process"/>
    <property type="evidence" value="ECO:0007669"/>
    <property type="project" value="UniProtKB-UniRule"/>
</dbReference>
<dbReference type="FunFam" id="3.40.50.620:FF:000114">
    <property type="entry name" value="Pantothenate synthetase"/>
    <property type="match status" value="1"/>
</dbReference>
<proteinExistence type="inferred from homology"/>
<evidence type="ECO:0000256" key="2">
    <source>
        <dbReference type="ARBA" id="ARBA00004990"/>
    </source>
</evidence>
<dbReference type="UniPathway" id="UPA00028">
    <property type="reaction ID" value="UER00005"/>
</dbReference>
<dbReference type="RefSeq" id="WP_164364877.1">
    <property type="nucleotide sequence ID" value="NZ_CP066776.1"/>
</dbReference>
<feature type="binding site" evidence="13">
    <location>
        <position position="63"/>
    </location>
    <ligand>
        <name>beta-alanine</name>
        <dbReference type="ChEBI" id="CHEBI:57966"/>
    </ligand>
</feature>
<dbReference type="NCBIfam" id="TIGR00018">
    <property type="entry name" value="panC"/>
    <property type="match status" value="1"/>
</dbReference>
<gene>
    <name evidence="13" type="primary">panC</name>
    <name evidence="14" type="ORF">G3M56_000285</name>
</gene>
<accession>A0A6B3L5I6</accession>
<evidence type="ECO:0000256" key="7">
    <source>
        <dbReference type="ARBA" id="ARBA00022598"/>
    </source>
</evidence>
<feature type="binding site" evidence="13">
    <location>
        <position position="178"/>
    </location>
    <ligand>
        <name>ATP</name>
        <dbReference type="ChEBI" id="CHEBI:30616"/>
    </ligand>
</feature>
<comment type="miscellaneous">
    <text evidence="13">The reaction proceeds by a bi uni uni bi ping pong mechanism.</text>
</comment>
<dbReference type="HAMAP" id="MF_00158">
    <property type="entry name" value="PanC"/>
    <property type="match status" value="1"/>
</dbReference>
<protein>
    <recommendedName>
        <fullName evidence="5 13">Pantothenate synthetase</fullName>
        <shortName evidence="13">PS</shortName>
        <ecNumber evidence="4 13">6.3.2.1</ecNumber>
    </recommendedName>
    <alternativeName>
        <fullName evidence="13">Pantoate--beta-alanine ligase</fullName>
    </alternativeName>
    <alternativeName>
        <fullName evidence="13">Pantoate-activating enzyme</fullName>
    </alternativeName>
</protein>
<evidence type="ECO:0000256" key="9">
    <source>
        <dbReference type="ARBA" id="ARBA00022741"/>
    </source>
</evidence>
<dbReference type="CDD" id="cd00560">
    <property type="entry name" value="PanC"/>
    <property type="match status" value="1"/>
</dbReference>
<dbReference type="GO" id="GO:0005829">
    <property type="term" value="C:cytosol"/>
    <property type="evidence" value="ECO:0007669"/>
    <property type="project" value="TreeGrafter"/>
</dbReference>
<evidence type="ECO:0000256" key="1">
    <source>
        <dbReference type="ARBA" id="ARBA00004496"/>
    </source>
</evidence>
<comment type="function">
    <text evidence="12 13">Catalyzes the condensation of pantoate with beta-alanine in an ATP-dependent reaction via a pantoyl-adenylate intermediate.</text>
</comment>
<reference evidence="14 15" key="1">
    <citation type="submission" date="2020-12" db="EMBL/GenBank/DDBJ databases">
        <title>Sulforoseuscoccus oceanibium gen. nov., sp. nov., a representative of the phylum Verrucomicrobia with special cytoplasmic membrane, and proposal of Sulforoseuscoccusaceae fam. nov.</title>
        <authorList>
            <person name="Xi F."/>
        </authorList>
    </citation>
    <scope>NUCLEOTIDE SEQUENCE [LARGE SCALE GENOMIC DNA]</scope>
    <source>
        <strain evidence="14 15">T37</strain>
    </source>
</reference>
<evidence type="ECO:0000256" key="6">
    <source>
        <dbReference type="ARBA" id="ARBA00022490"/>
    </source>
</evidence>
<organism evidence="14 15">
    <name type="scientific">Sulfuriroseicoccus oceanibius</name>
    <dbReference type="NCBI Taxonomy" id="2707525"/>
    <lineage>
        <taxon>Bacteria</taxon>
        <taxon>Pseudomonadati</taxon>
        <taxon>Verrucomicrobiota</taxon>
        <taxon>Verrucomicrobiia</taxon>
        <taxon>Verrucomicrobiales</taxon>
        <taxon>Verrucomicrobiaceae</taxon>
        <taxon>Sulfuriroseicoccus</taxon>
    </lineage>
</organism>
<evidence type="ECO:0000256" key="11">
    <source>
        <dbReference type="ARBA" id="ARBA00048258"/>
    </source>
</evidence>
<keyword evidence="7 13" id="KW-0436">Ligase</keyword>
<dbReference type="EC" id="6.3.2.1" evidence="4 13"/>
<comment type="similarity">
    <text evidence="3 13">Belongs to the pantothenate synthetase family.</text>
</comment>
<dbReference type="PANTHER" id="PTHR21299">
    <property type="entry name" value="CYTIDYLATE KINASE/PANTOATE-BETA-ALANINE LIGASE"/>
    <property type="match status" value="1"/>
</dbReference>
<keyword evidence="6 13" id="KW-0963">Cytoplasm</keyword>
<dbReference type="Gene3D" id="3.30.1300.10">
    <property type="entry name" value="Pantoate-beta-alanine ligase, C-terminal domain"/>
    <property type="match status" value="1"/>
</dbReference>
<evidence type="ECO:0000313" key="14">
    <source>
        <dbReference type="EMBL" id="QQL45060.1"/>
    </source>
</evidence>
<dbReference type="GO" id="GO:0004592">
    <property type="term" value="F:pantoate-beta-alanine ligase activity"/>
    <property type="evidence" value="ECO:0007669"/>
    <property type="project" value="UniProtKB-UniRule"/>
</dbReference>
<evidence type="ECO:0000256" key="5">
    <source>
        <dbReference type="ARBA" id="ARBA00014155"/>
    </source>
</evidence>